<reference evidence="4" key="1">
    <citation type="submission" date="2019-10" db="EMBL/GenBank/DDBJ databases">
        <authorList>
            <person name="Nor Muhammad N."/>
        </authorList>
    </citation>
    <scope>NUCLEOTIDE SEQUENCE</scope>
</reference>
<dbReference type="AlphaFoldDB" id="A0A5K1K670"/>
<evidence type="ECO:0000313" key="4">
    <source>
        <dbReference type="EMBL" id="VWP01489.1"/>
    </source>
</evidence>
<feature type="transmembrane region" description="Helical" evidence="3">
    <location>
        <begin position="279"/>
        <end position="299"/>
    </location>
</feature>
<dbReference type="Pfam" id="PF07690">
    <property type="entry name" value="MFS_1"/>
    <property type="match status" value="1"/>
</dbReference>
<keyword evidence="3" id="KW-0472">Membrane</keyword>
<dbReference type="SUPFAM" id="SSF160240">
    <property type="entry name" value="Cation efflux protein cytoplasmic domain-like"/>
    <property type="match status" value="1"/>
</dbReference>
<protein>
    <submittedName>
        <fullName evidence="4">Cytochrome P450 monooxygenase CYP52X1</fullName>
    </submittedName>
</protein>
<feature type="transmembrane region" description="Helical" evidence="3">
    <location>
        <begin position="311"/>
        <end position="334"/>
    </location>
</feature>
<dbReference type="PANTHER" id="PTHR11360:SF287">
    <property type="entry name" value="MFS MONOCARBOXYLATE TRANSPORTER"/>
    <property type="match status" value="1"/>
</dbReference>
<gene>
    <name evidence="4" type="primary">E2EAF6</name>
</gene>
<organism evidence="4">
    <name type="scientific">Ganoderma boninense</name>
    <dbReference type="NCBI Taxonomy" id="34458"/>
    <lineage>
        <taxon>Eukaryota</taxon>
        <taxon>Fungi</taxon>
        <taxon>Dikarya</taxon>
        <taxon>Basidiomycota</taxon>
        <taxon>Agaricomycotina</taxon>
        <taxon>Agaricomycetes</taxon>
        <taxon>Polyporales</taxon>
        <taxon>Polyporaceae</taxon>
        <taxon>Ganoderma</taxon>
    </lineage>
</organism>
<dbReference type="InterPro" id="IPR036837">
    <property type="entry name" value="Cation_efflux_CTD_sf"/>
</dbReference>
<name>A0A5K1K670_9APHY</name>
<feature type="transmembrane region" description="Helical" evidence="3">
    <location>
        <begin position="211"/>
        <end position="235"/>
    </location>
</feature>
<dbReference type="GO" id="GO:0022857">
    <property type="term" value="F:transmembrane transporter activity"/>
    <property type="evidence" value="ECO:0007669"/>
    <property type="project" value="InterPro"/>
</dbReference>
<feature type="transmembrane region" description="Helical" evidence="3">
    <location>
        <begin position="247"/>
        <end position="267"/>
    </location>
</feature>
<dbReference type="InterPro" id="IPR011701">
    <property type="entry name" value="MFS"/>
</dbReference>
<dbReference type="InterPro" id="IPR036259">
    <property type="entry name" value="MFS_trans_sf"/>
</dbReference>
<dbReference type="EMBL" id="LR729414">
    <property type="protein sequence ID" value="VWP01489.1"/>
    <property type="molecule type" value="Genomic_DNA"/>
</dbReference>
<comment type="similarity">
    <text evidence="2">Belongs to the major facilitator superfamily. Monocarboxylate porter (TC 2.A.1.13) family.</text>
</comment>
<keyword evidence="3" id="KW-0812">Transmembrane</keyword>
<dbReference type="GO" id="GO:0004497">
    <property type="term" value="F:monooxygenase activity"/>
    <property type="evidence" value="ECO:0007669"/>
    <property type="project" value="UniProtKB-KW"/>
</dbReference>
<sequence length="462" mass="49108">MTALRQLTDAGVSPSTKTALLDALRPLVLVPVPPASSPDAVPTNGDPRAAAGPLLAVSDLRAMRTGANMFVDLTAHVPSQLTVEEATAVERRIREALVEARRDVKEVRMLEQHELSELRMTSGSLQATPARSVASVNVEGSDAALQIALDGGVSVQELAPVDRGVRAWTFCFCSFVLETMIWGFCFSFNVFQNYYTAHPPFNSSSSISIAAVSHLILLQGVLFGISGGMLYVPIVRLIPEWFSERRGLAGGIIFAGGGFGGFVFPFLLNVMLESVGLRWTLRIWAIVSTVIIGIALLGIRPRLPLGLLTSPLFWSVSLTLLLQGLSYFPVSLYITSFTTALSTPFTAIVVTSILNSSAVGGQIILGHLSDRYLYPWVMFLSAIGSGTVAFLLWGLASSATQLYLFAVIFGALSGRGASMSIGGVFGKEGYGAVEIFVGSCAIATGAGSVLVAVMSRRARHAS</sequence>
<dbReference type="SUPFAM" id="SSF103473">
    <property type="entry name" value="MFS general substrate transporter"/>
    <property type="match status" value="1"/>
</dbReference>
<dbReference type="InterPro" id="IPR050327">
    <property type="entry name" value="Proton-linked_MCT"/>
</dbReference>
<dbReference type="Gene3D" id="3.30.70.1350">
    <property type="entry name" value="Cation efflux protein, cytoplasmic domain"/>
    <property type="match status" value="1"/>
</dbReference>
<evidence type="ECO:0000256" key="2">
    <source>
        <dbReference type="ARBA" id="ARBA00006727"/>
    </source>
</evidence>
<feature type="transmembrane region" description="Helical" evidence="3">
    <location>
        <begin position="373"/>
        <end position="395"/>
    </location>
</feature>
<keyword evidence="3" id="KW-1133">Transmembrane helix</keyword>
<proteinExistence type="inferred from homology"/>
<keyword evidence="4" id="KW-0560">Oxidoreductase</keyword>
<feature type="transmembrane region" description="Helical" evidence="3">
    <location>
        <begin position="167"/>
        <end position="191"/>
    </location>
</feature>
<keyword evidence="4" id="KW-0503">Monooxygenase</keyword>
<accession>A0A5K1K670</accession>
<evidence type="ECO:0000256" key="1">
    <source>
        <dbReference type="ARBA" id="ARBA00004141"/>
    </source>
</evidence>
<comment type="subcellular location">
    <subcellularLocation>
        <location evidence="1">Membrane</location>
        <topology evidence="1">Multi-pass membrane protein</topology>
    </subcellularLocation>
</comment>
<dbReference type="PANTHER" id="PTHR11360">
    <property type="entry name" value="MONOCARBOXYLATE TRANSPORTER"/>
    <property type="match status" value="1"/>
</dbReference>
<evidence type="ECO:0000256" key="3">
    <source>
        <dbReference type="SAM" id="Phobius"/>
    </source>
</evidence>
<dbReference type="GO" id="GO:0016020">
    <property type="term" value="C:membrane"/>
    <property type="evidence" value="ECO:0007669"/>
    <property type="project" value="UniProtKB-SubCell"/>
</dbReference>
<feature type="transmembrane region" description="Helical" evidence="3">
    <location>
        <begin position="402"/>
        <end position="425"/>
    </location>
</feature>
<feature type="transmembrane region" description="Helical" evidence="3">
    <location>
        <begin position="431"/>
        <end position="453"/>
    </location>
</feature>
<dbReference type="Gene3D" id="1.20.1250.20">
    <property type="entry name" value="MFS general substrate transporter like domains"/>
    <property type="match status" value="1"/>
</dbReference>